<dbReference type="Proteomes" id="UP000194127">
    <property type="component" value="Unassembled WGS sequence"/>
</dbReference>
<evidence type="ECO:0008006" key="3">
    <source>
        <dbReference type="Google" id="ProtNLM"/>
    </source>
</evidence>
<dbReference type="OrthoDB" id="2523383at2759"/>
<proteinExistence type="predicted"/>
<protein>
    <recommendedName>
        <fullName evidence="3">Clp1-like protein</fullName>
    </recommendedName>
</protein>
<evidence type="ECO:0000313" key="2">
    <source>
        <dbReference type="Proteomes" id="UP000194127"/>
    </source>
</evidence>
<dbReference type="AlphaFoldDB" id="A0A1X6MPR2"/>
<name>A0A1X6MPR2_9APHY</name>
<reference evidence="1 2" key="1">
    <citation type="submission" date="2017-04" db="EMBL/GenBank/DDBJ databases">
        <title>Genome Sequence of the Model Brown-Rot Fungus Postia placenta SB12.</title>
        <authorList>
            <consortium name="DOE Joint Genome Institute"/>
            <person name="Gaskell J."/>
            <person name="Kersten P."/>
            <person name="Larrondo L.F."/>
            <person name="Canessa P."/>
            <person name="Martinez D."/>
            <person name="Hibbett D."/>
            <person name="Schmoll M."/>
            <person name="Kubicek C.P."/>
            <person name="Martinez A.T."/>
            <person name="Yadav J."/>
            <person name="Master E."/>
            <person name="Magnuson J.K."/>
            <person name="James T."/>
            <person name="Yaver D."/>
            <person name="Berka R."/>
            <person name="Labutti K."/>
            <person name="Lipzen A."/>
            <person name="Aerts A."/>
            <person name="Barry K."/>
            <person name="Henrissat B."/>
            <person name="Blanchette R."/>
            <person name="Grigoriev I."/>
            <person name="Cullen D."/>
        </authorList>
    </citation>
    <scope>NUCLEOTIDE SEQUENCE [LARGE SCALE GENOMIC DNA]</scope>
    <source>
        <strain evidence="1 2">MAD-698-R-SB12</strain>
    </source>
</reference>
<dbReference type="EMBL" id="KZ110605">
    <property type="protein sequence ID" value="OSX58358.1"/>
    <property type="molecule type" value="Genomic_DNA"/>
</dbReference>
<sequence>MNPHVAAVPPSLQLPRTLQRPNFSEVSRDIIASLEPELADVPIEYIRRHLAGQANSMLSALSLMTYPTSLPRARLASSIDVSVRPTSNAPNTSAFPTHMLAISSSRSSPSQPNTPTAASFTAGASSTLTVPLFPSHAVVLAAYCTLLPALPRSRPSNRTATMSLPVVPLTVPSAETFQMLHAYLHTKRPDTLLAALLPSLAASLPQAPSGGTSSSAGRSVYVSQFTSESLSRLAHALASAAAQIGPQGALSSLMAHAKVINGLWRNVCALGVFDAELWGVMDLAWEVVLIALTRIAERERH</sequence>
<evidence type="ECO:0000313" key="1">
    <source>
        <dbReference type="EMBL" id="OSX58358.1"/>
    </source>
</evidence>
<dbReference type="RefSeq" id="XP_024335152.1">
    <property type="nucleotide sequence ID" value="XM_024486821.1"/>
</dbReference>
<gene>
    <name evidence="1" type="ORF">POSPLADRAFT_1154181</name>
</gene>
<keyword evidence="2" id="KW-1185">Reference proteome</keyword>
<accession>A0A1X6MPR2</accession>
<dbReference type="GeneID" id="36331770"/>
<organism evidence="1 2">
    <name type="scientific">Postia placenta MAD-698-R-SB12</name>
    <dbReference type="NCBI Taxonomy" id="670580"/>
    <lineage>
        <taxon>Eukaryota</taxon>
        <taxon>Fungi</taxon>
        <taxon>Dikarya</taxon>
        <taxon>Basidiomycota</taxon>
        <taxon>Agaricomycotina</taxon>
        <taxon>Agaricomycetes</taxon>
        <taxon>Polyporales</taxon>
        <taxon>Adustoporiaceae</taxon>
        <taxon>Rhodonia</taxon>
    </lineage>
</organism>